<accession>A0A2J7PRX1</accession>
<dbReference type="InParanoid" id="A0A2J7PRX1"/>
<evidence type="ECO:0000313" key="2">
    <source>
        <dbReference type="Proteomes" id="UP000235965"/>
    </source>
</evidence>
<sequence>MWVTGFPPTSMGSIPGQLIAFATDKLALGWVFPKDFGSPCQFSYHKLLHIH</sequence>
<dbReference type="EMBL" id="NEVH01021948">
    <property type="protein sequence ID" value="PNF19069.1"/>
    <property type="molecule type" value="Genomic_DNA"/>
</dbReference>
<organism evidence="1 2">
    <name type="scientific">Cryptotermes secundus</name>
    <dbReference type="NCBI Taxonomy" id="105785"/>
    <lineage>
        <taxon>Eukaryota</taxon>
        <taxon>Metazoa</taxon>
        <taxon>Ecdysozoa</taxon>
        <taxon>Arthropoda</taxon>
        <taxon>Hexapoda</taxon>
        <taxon>Insecta</taxon>
        <taxon>Pterygota</taxon>
        <taxon>Neoptera</taxon>
        <taxon>Polyneoptera</taxon>
        <taxon>Dictyoptera</taxon>
        <taxon>Blattodea</taxon>
        <taxon>Blattoidea</taxon>
        <taxon>Termitoidae</taxon>
        <taxon>Kalotermitidae</taxon>
        <taxon>Cryptotermitinae</taxon>
        <taxon>Cryptotermes</taxon>
    </lineage>
</organism>
<dbReference type="Proteomes" id="UP000235965">
    <property type="component" value="Unassembled WGS sequence"/>
</dbReference>
<dbReference type="AlphaFoldDB" id="A0A2J7PRX1"/>
<comment type="caution">
    <text evidence="1">The sequence shown here is derived from an EMBL/GenBank/DDBJ whole genome shotgun (WGS) entry which is preliminary data.</text>
</comment>
<keyword evidence="2" id="KW-1185">Reference proteome</keyword>
<gene>
    <name evidence="1" type="ORF">B7P43_G11302</name>
</gene>
<reference evidence="1 2" key="1">
    <citation type="submission" date="2017-12" db="EMBL/GenBank/DDBJ databases">
        <title>Hemimetabolous genomes reveal molecular basis of termite eusociality.</title>
        <authorList>
            <person name="Harrison M.C."/>
            <person name="Jongepier E."/>
            <person name="Robertson H.M."/>
            <person name="Arning N."/>
            <person name="Bitard-Feildel T."/>
            <person name="Chao H."/>
            <person name="Childers C.P."/>
            <person name="Dinh H."/>
            <person name="Doddapaneni H."/>
            <person name="Dugan S."/>
            <person name="Gowin J."/>
            <person name="Greiner C."/>
            <person name="Han Y."/>
            <person name="Hu H."/>
            <person name="Hughes D.S.T."/>
            <person name="Huylmans A.-K."/>
            <person name="Kemena C."/>
            <person name="Kremer L.P.M."/>
            <person name="Lee S.L."/>
            <person name="Lopez-Ezquerra A."/>
            <person name="Mallet L."/>
            <person name="Monroy-Kuhn J.M."/>
            <person name="Moser A."/>
            <person name="Murali S.C."/>
            <person name="Muzny D.M."/>
            <person name="Otani S."/>
            <person name="Piulachs M.-D."/>
            <person name="Poelchau M."/>
            <person name="Qu J."/>
            <person name="Schaub F."/>
            <person name="Wada-Katsumata A."/>
            <person name="Worley K.C."/>
            <person name="Xie Q."/>
            <person name="Ylla G."/>
            <person name="Poulsen M."/>
            <person name="Gibbs R.A."/>
            <person name="Schal C."/>
            <person name="Richards S."/>
            <person name="Belles X."/>
            <person name="Korb J."/>
            <person name="Bornberg-Bauer E."/>
        </authorList>
    </citation>
    <scope>NUCLEOTIDE SEQUENCE [LARGE SCALE GENOMIC DNA]</scope>
    <source>
        <tissue evidence="1">Whole body</tissue>
    </source>
</reference>
<protein>
    <submittedName>
        <fullName evidence="1">Uncharacterized protein</fullName>
    </submittedName>
</protein>
<evidence type="ECO:0000313" key="1">
    <source>
        <dbReference type="EMBL" id="PNF19069.1"/>
    </source>
</evidence>
<proteinExistence type="predicted"/>
<name>A0A2J7PRX1_9NEOP</name>